<evidence type="ECO:0000256" key="1">
    <source>
        <dbReference type="ARBA" id="ARBA00004442"/>
    </source>
</evidence>
<dbReference type="Pfam" id="PF14905">
    <property type="entry name" value="OMP_b-brl_3"/>
    <property type="match status" value="1"/>
</dbReference>
<dbReference type="SUPFAM" id="SSF56935">
    <property type="entry name" value="Porins"/>
    <property type="match status" value="1"/>
</dbReference>
<evidence type="ECO:0000259" key="4">
    <source>
        <dbReference type="Pfam" id="PF14905"/>
    </source>
</evidence>
<proteinExistence type="predicted"/>
<reference evidence="5 6" key="1">
    <citation type="submission" date="2020-04" db="EMBL/GenBank/DDBJ databases">
        <title>Genome sequencing of novel species.</title>
        <authorList>
            <person name="Heo J."/>
            <person name="Kim S.-J."/>
            <person name="Kim J.-S."/>
            <person name="Hong S.-B."/>
            <person name="Kwon S.-W."/>
        </authorList>
    </citation>
    <scope>NUCLEOTIDE SEQUENCE [LARGE SCALE GENOMIC DNA]</scope>
    <source>
        <strain evidence="5 6">F39-2</strain>
    </source>
</reference>
<keyword evidence="2" id="KW-0472">Membrane</keyword>
<dbReference type="EMBL" id="CP051682">
    <property type="protein sequence ID" value="QJD96257.1"/>
    <property type="molecule type" value="Genomic_DNA"/>
</dbReference>
<dbReference type="AlphaFoldDB" id="A0A7L5E1H9"/>
<evidence type="ECO:0000256" key="3">
    <source>
        <dbReference type="ARBA" id="ARBA00023237"/>
    </source>
</evidence>
<feature type="domain" description="Outer membrane protein beta-barrel" evidence="4">
    <location>
        <begin position="346"/>
        <end position="745"/>
    </location>
</feature>
<comment type="subcellular location">
    <subcellularLocation>
        <location evidence="1">Cell outer membrane</location>
    </subcellularLocation>
</comment>
<dbReference type="InterPro" id="IPR008969">
    <property type="entry name" value="CarboxyPept-like_regulatory"/>
</dbReference>
<keyword evidence="3" id="KW-0998">Cell outer membrane</keyword>
<name>A0A7L5E1H9_9SPHI</name>
<protein>
    <submittedName>
        <fullName evidence="5">TonB-dependent receptor</fullName>
    </submittedName>
</protein>
<dbReference type="GO" id="GO:0009279">
    <property type="term" value="C:cell outer membrane"/>
    <property type="evidence" value="ECO:0007669"/>
    <property type="project" value="UniProtKB-SubCell"/>
</dbReference>
<dbReference type="Pfam" id="PF13620">
    <property type="entry name" value="CarboxypepD_reg"/>
    <property type="match status" value="1"/>
</dbReference>
<dbReference type="InterPro" id="IPR041700">
    <property type="entry name" value="OMP_b-brl_3"/>
</dbReference>
<dbReference type="SUPFAM" id="SSF49464">
    <property type="entry name" value="Carboxypeptidase regulatory domain-like"/>
    <property type="match status" value="1"/>
</dbReference>
<gene>
    <name evidence="5" type="ORF">HH214_10470</name>
</gene>
<dbReference type="KEGG" id="mrob:HH214_10470"/>
<dbReference type="Gene3D" id="2.60.40.1120">
    <property type="entry name" value="Carboxypeptidase-like, regulatory domain"/>
    <property type="match status" value="1"/>
</dbReference>
<evidence type="ECO:0000313" key="6">
    <source>
        <dbReference type="Proteomes" id="UP000503278"/>
    </source>
</evidence>
<dbReference type="Proteomes" id="UP000503278">
    <property type="component" value="Chromosome"/>
</dbReference>
<keyword evidence="6" id="KW-1185">Reference proteome</keyword>
<accession>A0A7L5E1H9</accession>
<dbReference type="Gene3D" id="2.170.130.10">
    <property type="entry name" value="TonB-dependent receptor, plug domain"/>
    <property type="match status" value="1"/>
</dbReference>
<sequence>MLSGKIYNKKKQPLEAATIVLQNNSNIKKTVFSNQDGSYYFEKIQPGTYKITVTHTSYNTKDTTFTIDNNTELNLVMIEKYVQLDDVVIKSRKKFIEKKVDRIVYNVEGISLYENKAVADILKSLPRLNVTRSTIEIKGLGPAAVMVDDRLIYLSNKDLLDYLNILKDEISSIEVITNPPAKYDAQGSGLINIVTKKKKAYGLFGYLESSFTKNSYFINDGTINIGYRNKNLSLISSLGGAVGAYKETLQSSGTFFDSGQTDWRDEGKNKTKLNNDRFNVALELLLSKNTKIYSSYSLATNHNKSFKNHKLSYEYNAIIDSLGLTNGLNKDRGYTHIASAGINSVFGKNNNSLAGTIDYVNKSNSSQSNSTTVDYYNNLTPTNTHIDLYNFGDIPKNVFSTKLDFSFPKWFEKIDLETGLKYTLFNNHSRTDYDELINGVSIYNHIVTPDTFAYKEQNLAAYVSFSRNVRKWNFKGGIRFERTVTNGSSAQQDTHNTFSNFFPSLFAQYKFTDETSTDVSYTRRILRPTLFDVNPLRVYNSIFSSYIGNPYLIPSLQDNINYNFVWKSNYLFSLFYNKTHLPIVSLPYNTIGSTIEYQKENSGNLYNYGINLDASFSLNSRIRSNLSLGINGFRYHTAYNYNLSRKPLNVTFSTSQSIQFNSTFSSDINFSAVFPGANNVSTQKGYSSFDIGFTKALINKKLILTLAIQDLFRSYSQSSITSTDSFKIYTYNYYDFRQLSLSVKYKFGTELKVVKKKTNIQEIRRL</sequence>
<evidence type="ECO:0000256" key="2">
    <source>
        <dbReference type="ARBA" id="ARBA00023136"/>
    </source>
</evidence>
<dbReference type="RefSeq" id="WP_169607463.1">
    <property type="nucleotide sequence ID" value="NZ_CP051682.1"/>
</dbReference>
<keyword evidence="5" id="KW-0675">Receptor</keyword>
<dbReference type="InterPro" id="IPR037066">
    <property type="entry name" value="Plug_dom_sf"/>
</dbReference>
<organism evidence="5 6">
    <name type="scientific">Mucilaginibacter robiniae</name>
    <dbReference type="NCBI Taxonomy" id="2728022"/>
    <lineage>
        <taxon>Bacteria</taxon>
        <taxon>Pseudomonadati</taxon>
        <taxon>Bacteroidota</taxon>
        <taxon>Sphingobacteriia</taxon>
        <taxon>Sphingobacteriales</taxon>
        <taxon>Sphingobacteriaceae</taxon>
        <taxon>Mucilaginibacter</taxon>
    </lineage>
</organism>
<dbReference type="InterPro" id="IPR036942">
    <property type="entry name" value="Beta-barrel_TonB_sf"/>
</dbReference>
<evidence type="ECO:0000313" key="5">
    <source>
        <dbReference type="EMBL" id="QJD96257.1"/>
    </source>
</evidence>
<dbReference type="Gene3D" id="2.40.170.20">
    <property type="entry name" value="TonB-dependent receptor, beta-barrel domain"/>
    <property type="match status" value="1"/>
</dbReference>